<reference evidence="1" key="2">
    <citation type="submission" date="2022-09" db="EMBL/GenBank/DDBJ databases">
        <title>Biosynthetic gene clusters of Dactylosporangioum fulvum.</title>
        <authorList>
            <person name="Caradec T."/>
        </authorList>
    </citation>
    <scope>NUCLEOTIDE SEQUENCE</scope>
    <source>
        <strain evidence="1">NRRL B-16292</strain>
    </source>
</reference>
<dbReference type="EMBL" id="CP073720">
    <property type="protein sequence ID" value="UWP85599.1"/>
    <property type="molecule type" value="Genomic_DNA"/>
</dbReference>
<proteinExistence type="predicted"/>
<organism evidence="1 2">
    <name type="scientific">Dactylosporangium fulvum</name>
    <dbReference type="NCBI Taxonomy" id="53359"/>
    <lineage>
        <taxon>Bacteria</taxon>
        <taxon>Bacillati</taxon>
        <taxon>Actinomycetota</taxon>
        <taxon>Actinomycetes</taxon>
        <taxon>Micromonosporales</taxon>
        <taxon>Micromonosporaceae</taxon>
        <taxon>Dactylosporangium</taxon>
    </lineage>
</organism>
<keyword evidence="2" id="KW-1185">Reference proteome</keyword>
<gene>
    <name evidence="1" type="ORF">Dfulv_15680</name>
</gene>
<dbReference type="Proteomes" id="UP001059617">
    <property type="component" value="Chromosome"/>
</dbReference>
<accession>A0ABY5W7Z7</accession>
<protein>
    <submittedName>
        <fullName evidence="1">Uncharacterized protein</fullName>
    </submittedName>
</protein>
<dbReference type="RefSeq" id="WP_259863736.1">
    <property type="nucleotide sequence ID" value="NZ_BAAAST010000012.1"/>
</dbReference>
<evidence type="ECO:0000313" key="2">
    <source>
        <dbReference type="Proteomes" id="UP001059617"/>
    </source>
</evidence>
<sequence length="71" mass="8113">MTKLLTKPLRRAMTNIAWLVAPSEKAGACTASQGNTCWCDWWRTCDSSGCYYISKRYIYDCYANCYQYGGC</sequence>
<evidence type="ECO:0000313" key="1">
    <source>
        <dbReference type="EMBL" id="UWP85599.1"/>
    </source>
</evidence>
<name>A0ABY5W7Z7_9ACTN</name>
<reference evidence="1" key="1">
    <citation type="submission" date="2021-04" db="EMBL/GenBank/DDBJ databases">
        <authorList>
            <person name="Hartkoorn R.C."/>
            <person name="Beaudoing E."/>
            <person name="Hot D."/>
        </authorList>
    </citation>
    <scope>NUCLEOTIDE SEQUENCE</scope>
    <source>
        <strain evidence="1">NRRL B-16292</strain>
    </source>
</reference>